<protein>
    <submittedName>
        <fullName evidence="1">16604_t:CDS:1</fullName>
    </submittedName>
</protein>
<organism evidence="1 2">
    <name type="scientific">Racocetra persica</name>
    <dbReference type="NCBI Taxonomy" id="160502"/>
    <lineage>
        <taxon>Eukaryota</taxon>
        <taxon>Fungi</taxon>
        <taxon>Fungi incertae sedis</taxon>
        <taxon>Mucoromycota</taxon>
        <taxon>Glomeromycotina</taxon>
        <taxon>Glomeromycetes</taxon>
        <taxon>Diversisporales</taxon>
        <taxon>Gigasporaceae</taxon>
        <taxon>Racocetra</taxon>
    </lineage>
</organism>
<accession>A0ACA9PP08</accession>
<comment type="caution">
    <text evidence="1">The sequence shown here is derived from an EMBL/GenBank/DDBJ whole genome shotgun (WGS) entry which is preliminary data.</text>
</comment>
<name>A0ACA9PP08_9GLOM</name>
<sequence>MSTKKKNDSELFNFAKEVFLKNDYETSYNSFKSVANGYNIELANNAKYFMAIHLINGLGVKQNSNEACRLFKEVFTSNSKYNEAAGLEI</sequence>
<keyword evidence="2" id="KW-1185">Reference proteome</keyword>
<gene>
    <name evidence="1" type="ORF">RPERSI_LOCUS10977</name>
</gene>
<dbReference type="EMBL" id="CAJVQC010022221">
    <property type="protein sequence ID" value="CAG8717016.1"/>
    <property type="molecule type" value="Genomic_DNA"/>
</dbReference>
<proteinExistence type="predicted"/>
<evidence type="ECO:0000313" key="2">
    <source>
        <dbReference type="Proteomes" id="UP000789920"/>
    </source>
</evidence>
<feature type="non-terminal residue" evidence="1">
    <location>
        <position position="89"/>
    </location>
</feature>
<reference evidence="1" key="1">
    <citation type="submission" date="2021-06" db="EMBL/GenBank/DDBJ databases">
        <authorList>
            <person name="Kallberg Y."/>
            <person name="Tangrot J."/>
            <person name="Rosling A."/>
        </authorList>
    </citation>
    <scope>NUCLEOTIDE SEQUENCE</scope>
    <source>
        <strain evidence="1">MA461A</strain>
    </source>
</reference>
<dbReference type="Proteomes" id="UP000789920">
    <property type="component" value="Unassembled WGS sequence"/>
</dbReference>
<evidence type="ECO:0000313" key="1">
    <source>
        <dbReference type="EMBL" id="CAG8717016.1"/>
    </source>
</evidence>